<dbReference type="InterPro" id="IPR013025">
    <property type="entry name" value="Ribosomal_uL23-like"/>
</dbReference>
<keyword evidence="2 4" id="KW-0689">Ribosomal protein</keyword>
<evidence type="ECO:0000313" key="6">
    <source>
        <dbReference type="EMBL" id="MDJ1645788.1"/>
    </source>
</evidence>
<dbReference type="AlphaFoldDB" id="A0AAJ1PS92"/>
<dbReference type="GO" id="GO:0003735">
    <property type="term" value="F:structural constituent of ribosome"/>
    <property type="evidence" value="ECO:0007669"/>
    <property type="project" value="InterPro"/>
</dbReference>
<dbReference type="RefSeq" id="WP_283823637.1">
    <property type="nucleotide sequence ID" value="NZ_JASDAY010000022.1"/>
</dbReference>
<evidence type="ECO:0000313" key="7">
    <source>
        <dbReference type="Proteomes" id="UP001224428"/>
    </source>
</evidence>
<evidence type="ECO:0000256" key="4">
    <source>
        <dbReference type="HAMAP-Rule" id="MF_01369"/>
    </source>
</evidence>
<comment type="subunit">
    <text evidence="4">Part of the 50S ribosomal subunit. Contacts protein L29, and trigger factor when it is bound to the ribosome.</text>
</comment>
<name>A0AAJ1PS92_9MOLU</name>
<dbReference type="PANTHER" id="PTHR11620">
    <property type="entry name" value="60S RIBOSOMAL PROTEIN L23A"/>
    <property type="match status" value="1"/>
</dbReference>
<reference evidence="6" key="1">
    <citation type="submission" date="2023-05" db="EMBL/GenBank/DDBJ databases">
        <title>Mycoplasma phocimorsus sp. nov., isolated from Scandinavian patients with seal finger or septic arthritis after contact with seals.</title>
        <authorList>
            <person name="Skafte-Holm A."/>
            <person name="Pedersen T.R."/>
            <person name="Froelund M."/>
            <person name="Stegger M."/>
            <person name="Qvortrup K."/>
            <person name="Michaels D.L."/>
            <person name="Brown D.R."/>
            <person name="Jensen J.S."/>
        </authorList>
    </citation>
    <scope>NUCLEOTIDE SEQUENCE</scope>
    <source>
        <strain evidence="6">M5725</strain>
    </source>
</reference>
<evidence type="ECO:0000256" key="2">
    <source>
        <dbReference type="ARBA" id="ARBA00022980"/>
    </source>
</evidence>
<protein>
    <recommendedName>
        <fullName evidence="4">Large ribosomal subunit protein uL23</fullName>
    </recommendedName>
</protein>
<comment type="function">
    <text evidence="4">One of the early assembly proteins it binds 23S rRNA. One of the proteins that surrounds the polypeptide exit tunnel on the outside of the ribosome. Forms the main docking site for trigger factor binding to the ribosome.</text>
</comment>
<proteinExistence type="inferred from homology"/>
<dbReference type="Proteomes" id="UP001224428">
    <property type="component" value="Unassembled WGS sequence"/>
</dbReference>
<feature type="compositionally biased region" description="Basic and acidic residues" evidence="5">
    <location>
        <begin position="96"/>
        <end position="117"/>
    </location>
</feature>
<keyword evidence="3 4" id="KW-0687">Ribonucleoprotein</keyword>
<dbReference type="GO" id="GO:0006412">
    <property type="term" value="P:translation"/>
    <property type="evidence" value="ECO:0007669"/>
    <property type="project" value="UniProtKB-UniRule"/>
</dbReference>
<dbReference type="InterPro" id="IPR012677">
    <property type="entry name" value="Nucleotide-bd_a/b_plait_sf"/>
</dbReference>
<evidence type="ECO:0000256" key="1">
    <source>
        <dbReference type="ARBA" id="ARBA00006700"/>
    </source>
</evidence>
<gene>
    <name evidence="4 6" type="primary">rplW</name>
    <name evidence="6" type="ORF">QLQ80_01635</name>
</gene>
<dbReference type="GO" id="GO:0005840">
    <property type="term" value="C:ribosome"/>
    <property type="evidence" value="ECO:0007669"/>
    <property type="project" value="UniProtKB-KW"/>
</dbReference>
<keyword evidence="4" id="KW-0699">rRNA-binding</keyword>
<evidence type="ECO:0000256" key="5">
    <source>
        <dbReference type="SAM" id="MobiDB-lite"/>
    </source>
</evidence>
<dbReference type="GO" id="GO:1990904">
    <property type="term" value="C:ribonucleoprotein complex"/>
    <property type="evidence" value="ECO:0007669"/>
    <property type="project" value="UniProtKB-KW"/>
</dbReference>
<dbReference type="GO" id="GO:0019843">
    <property type="term" value="F:rRNA binding"/>
    <property type="evidence" value="ECO:0007669"/>
    <property type="project" value="UniProtKB-UniRule"/>
</dbReference>
<feature type="region of interest" description="Disordered" evidence="5">
    <location>
        <begin position="92"/>
        <end position="117"/>
    </location>
</feature>
<keyword evidence="4" id="KW-0694">RNA-binding</keyword>
<dbReference type="NCBIfam" id="NF004363">
    <property type="entry name" value="PRK05738.2-4"/>
    <property type="match status" value="1"/>
</dbReference>
<dbReference type="InterPro" id="IPR012678">
    <property type="entry name" value="Ribosomal_uL23/eL15/eS24_sf"/>
</dbReference>
<dbReference type="SUPFAM" id="SSF54189">
    <property type="entry name" value="Ribosomal proteins S24e, L23 and L15e"/>
    <property type="match status" value="1"/>
</dbReference>
<dbReference type="Pfam" id="PF00276">
    <property type="entry name" value="Ribosomal_L23"/>
    <property type="match status" value="1"/>
</dbReference>
<evidence type="ECO:0000256" key="3">
    <source>
        <dbReference type="ARBA" id="ARBA00023274"/>
    </source>
</evidence>
<comment type="similarity">
    <text evidence="1 4">Belongs to the universal ribosomal protein uL23 family.</text>
</comment>
<sequence length="136" mass="15654">MHYTQVIKAPIITEKTNILAQTNNEFVFKVDIRTNKIEVKKVIELIYQVKVERVNIIRLEKEPTQLGRSKGFTKRYKKAIVKLAPGHSISFSEEQTEAKEDVQQKIEKASDAKETKEKLDSVEEKIAAKLAKQENN</sequence>
<dbReference type="EMBL" id="JASDDP010000016">
    <property type="protein sequence ID" value="MDJ1645788.1"/>
    <property type="molecule type" value="Genomic_DNA"/>
</dbReference>
<keyword evidence="7" id="KW-1185">Reference proteome</keyword>
<dbReference type="HAMAP" id="MF_01369_B">
    <property type="entry name" value="Ribosomal_uL23_B"/>
    <property type="match status" value="1"/>
</dbReference>
<accession>A0AAJ1PS92</accession>
<organism evidence="6 7">
    <name type="scientific">Mycoplasma phocimorsus</name>
    <dbReference type="NCBI Taxonomy" id="3045839"/>
    <lineage>
        <taxon>Bacteria</taxon>
        <taxon>Bacillati</taxon>
        <taxon>Mycoplasmatota</taxon>
        <taxon>Mollicutes</taxon>
        <taxon>Mycoplasmataceae</taxon>
        <taxon>Mycoplasma</taxon>
    </lineage>
</organism>
<comment type="caution">
    <text evidence="6">The sequence shown here is derived from an EMBL/GenBank/DDBJ whole genome shotgun (WGS) entry which is preliminary data.</text>
</comment>
<dbReference type="Gene3D" id="3.30.70.330">
    <property type="match status" value="1"/>
</dbReference>